<dbReference type="AlphaFoldDB" id="A0A6F8Y5I3"/>
<organism evidence="1 2">
    <name type="scientific">Phytohabitans flavus</name>
    <dbReference type="NCBI Taxonomy" id="1076124"/>
    <lineage>
        <taxon>Bacteria</taxon>
        <taxon>Bacillati</taxon>
        <taxon>Actinomycetota</taxon>
        <taxon>Actinomycetes</taxon>
        <taxon>Micromonosporales</taxon>
        <taxon>Micromonosporaceae</taxon>
    </lineage>
</organism>
<reference evidence="1 2" key="1">
    <citation type="submission" date="2020-03" db="EMBL/GenBank/DDBJ databases">
        <title>Whole genome shotgun sequence of Phytohabitans flavus NBRC 107702.</title>
        <authorList>
            <person name="Komaki H."/>
            <person name="Tamura T."/>
        </authorList>
    </citation>
    <scope>NUCLEOTIDE SEQUENCE [LARGE SCALE GENOMIC DNA]</scope>
    <source>
        <strain evidence="1 2">NBRC 107702</strain>
    </source>
</reference>
<dbReference type="Proteomes" id="UP000502508">
    <property type="component" value="Chromosome"/>
</dbReference>
<keyword evidence="2" id="KW-1185">Reference proteome</keyword>
<name>A0A6F8Y5I3_9ACTN</name>
<evidence type="ECO:0000313" key="2">
    <source>
        <dbReference type="Proteomes" id="UP000502508"/>
    </source>
</evidence>
<dbReference type="InterPro" id="IPR008930">
    <property type="entry name" value="Terpenoid_cyclase/PrenylTrfase"/>
</dbReference>
<dbReference type="SUPFAM" id="SSF48239">
    <property type="entry name" value="Terpenoid cyclases/Protein prenyltransferases"/>
    <property type="match status" value="1"/>
</dbReference>
<evidence type="ECO:0000313" key="1">
    <source>
        <dbReference type="EMBL" id="BCB81289.1"/>
    </source>
</evidence>
<dbReference type="RefSeq" id="WP_173041192.1">
    <property type="nucleotide sequence ID" value="NZ_AP022870.1"/>
</dbReference>
<proteinExistence type="predicted"/>
<protein>
    <recommendedName>
        <fullName evidence="3">Squalene--hopene cyclase</fullName>
    </recommendedName>
</protein>
<accession>A0A6F8Y5I3</accession>
<sequence length="265" mass="28499">MVDIDGAIGFVVARGDAVDRARLSYLRTGAVPGEDILTTAEIGQAPAGGWPARWGAEVGSIDATCFRLAELDDLGALGRPAACRALDWLASRQHDSMWEEDESLAREAPPWAQPGDPEARLYLTANAAFWLTVSDLDAGWGGGRYGAQLRTAAQAITAHIGEDGSWKSFLASAWLSVAVLHRQEMFYESARIQITLGDRLGQMSPADVASMASTLRRVGVAVDEWLLTAARRRLAETQRSDGGWTSDDGSAFDVHTTLAAIRATR</sequence>
<reference evidence="1 2" key="2">
    <citation type="submission" date="2020-03" db="EMBL/GenBank/DDBJ databases">
        <authorList>
            <person name="Ichikawa N."/>
            <person name="Kimura A."/>
            <person name="Kitahashi Y."/>
            <person name="Uohara A."/>
        </authorList>
    </citation>
    <scope>NUCLEOTIDE SEQUENCE [LARGE SCALE GENOMIC DNA]</scope>
    <source>
        <strain evidence="1 2">NBRC 107702</strain>
    </source>
</reference>
<gene>
    <name evidence="1" type="ORF">Pflav_076990</name>
</gene>
<dbReference type="KEGG" id="pfla:Pflav_076990"/>
<dbReference type="Gene3D" id="1.50.10.20">
    <property type="match status" value="1"/>
</dbReference>
<evidence type="ECO:0008006" key="3">
    <source>
        <dbReference type="Google" id="ProtNLM"/>
    </source>
</evidence>
<dbReference type="EMBL" id="AP022870">
    <property type="protein sequence ID" value="BCB81289.1"/>
    <property type="molecule type" value="Genomic_DNA"/>
</dbReference>